<comment type="catalytic activity">
    <reaction evidence="1">
        <text>Hydrolysis of terminal, non-reducing beta-D-glucosyl residues with release of beta-D-glucose.</text>
        <dbReference type="EC" id="3.2.1.21"/>
    </reaction>
</comment>
<evidence type="ECO:0000256" key="1">
    <source>
        <dbReference type="ARBA" id="ARBA00000448"/>
    </source>
</evidence>
<dbReference type="InterPro" id="IPR017853">
    <property type="entry name" value="GH"/>
</dbReference>
<evidence type="ECO:0000256" key="2">
    <source>
        <dbReference type="ARBA" id="ARBA00004987"/>
    </source>
</evidence>
<evidence type="ECO:0000256" key="8">
    <source>
        <dbReference type="ARBA" id="ARBA00023326"/>
    </source>
</evidence>
<keyword evidence="8" id="KW-0119">Carbohydrate metabolism</keyword>
<evidence type="ECO:0000256" key="5">
    <source>
        <dbReference type="ARBA" id="ARBA00022801"/>
    </source>
</evidence>
<dbReference type="PRINTS" id="PR00133">
    <property type="entry name" value="GLHYDRLASE3"/>
</dbReference>
<evidence type="ECO:0000256" key="3">
    <source>
        <dbReference type="ARBA" id="ARBA00005336"/>
    </source>
</evidence>
<protein>
    <recommendedName>
        <fullName evidence="4">beta-glucosidase</fullName>
        <ecNumber evidence="4">3.2.1.21</ecNumber>
    </recommendedName>
</protein>
<dbReference type="PANTHER" id="PTHR42715:SF29">
    <property type="entry name" value="BETA-GLUCOSIDASE A-RELATED"/>
    <property type="match status" value="1"/>
</dbReference>
<gene>
    <name evidence="9" type="ORF">LTR16_008059</name>
</gene>
<evidence type="ECO:0000256" key="6">
    <source>
        <dbReference type="ARBA" id="ARBA00023180"/>
    </source>
</evidence>
<organism evidence="9 10">
    <name type="scientific">Cryomyces antarcticus</name>
    <dbReference type="NCBI Taxonomy" id="329879"/>
    <lineage>
        <taxon>Eukaryota</taxon>
        <taxon>Fungi</taxon>
        <taxon>Dikarya</taxon>
        <taxon>Ascomycota</taxon>
        <taxon>Pezizomycotina</taxon>
        <taxon>Dothideomycetes</taxon>
        <taxon>Dothideomycetes incertae sedis</taxon>
        <taxon>Cryomyces</taxon>
    </lineage>
</organism>
<dbReference type="InterPro" id="IPR036962">
    <property type="entry name" value="Glyco_hydro_3_N_sf"/>
</dbReference>
<evidence type="ECO:0000313" key="10">
    <source>
        <dbReference type="Proteomes" id="UP001357485"/>
    </source>
</evidence>
<dbReference type="EMBL" id="JAVRRA010026457">
    <property type="protein sequence ID" value="KAK5087326.1"/>
    <property type="molecule type" value="Genomic_DNA"/>
</dbReference>
<reference evidence="9 10" key="1">
    <citation type="submission" date="2023-08" db="EMBL/GenBank/DDBJ databases">
        <title>Black Yeasts Isolated from many extreme environments.</title>
        <authorList>
            <person name="Coleine C."/>
            <person name="Stajich J.E."/>
            <person name="Selbmann L."/>
        </authorList>
    </citation>
    <scope>NUCLEOTIDE SEQUENCE [LARGE SCALE GENOMIC DNA]</scope>
    <source>
        <strain evidence="9 10">CCFEE 536</strain>
    </source>
</reference>
<accession>A0ABR0K4V1</accession>
<dbReference type="PANTHER" id="PTHR42715">
    <property type="entry name" value="BETA-GLUCOSIDASE"/>
    <property type="match status" value="1"/>
</dbReference>
<keyword evidence="10" id="KW-1185">Reference proteome</keyword>
<sequence>MDGSGGWAAAYQKAQAFVSQLTLIEKVNLTTGVGWEEEQCVGNVGAIPRLGFRSLCMQDSPVGVRLTDFNSVFPAGGTIAATWDRGLFYQRGYEMGMEHRNKGVDVQLGPVSPTKKRSWTDQSLTSRRLLAPLGGVQRLAEIGKVSHPTLSFPV</sequence>
<dbReference type="EC" id="3.2.1.21" evidence="4"/>
<comment type="pathway">
    <text evidence="2">Glycan metabolism; cellulose degradation.</text>
</comment>
<keyword evidence="6" id="KW-0325">Glycoprotein</keyword>
<evidence type="ECO:0000256" key="4">
    <source>
        <dbReference type="ARBA" id="ARBA00012744"/>
    </source>
</evidence>
<dbReference type="Proteomes" id="UP001357485">
    <property type="component" value="Unassembled WGS sequence"/>
</dbReference>
<keyword evidence="5" id="KW-0378">Hydrolase</keyword>
<proteinExistence type="inferred from homology"/>
<dbReference type="SUPFAM" id="SSF51445">
    <property type="entry name" value="(Trans)glycosidases"/>
    <property type="match status" value="1"/>
</dbReference>
<keyword evidence="7" id="KW-0326">Glycosidase</keyword>
<comment type="similarity">
    <text evidence="3">Belongs to the glycosyl hydrolase 3 family.</text>
</comment>
<dbReference type="InterPro" id="IPR050288">
    <property type="entry name" value="Cellulose_deg_GH3"/>
</dbReference>
<keyword evidence="8" id="KW-0624">Polysaccharide degradation</keyword>
<evidence type="ECO:0000313" key="9">
    <source>
        <dbReference type="EMBL" id="KAK5087326.1"/>
    </source>
</evidence>
<dbReference type="InterPro" id="IPR001764">
    <property type="entry name" value="Glyco_hydro_3_N"/>
</dbReference>
<evidence type="ECO:0000256" key="7">
    <source>
        <dbReference type="ARBA" id="ARBA00023295"/>
    </source>
</evidence>
<comment type="caution">
    <text evidence="9">The sequence shown here is derived from an EMBL/GenBank/DDBJ whole genome shotgun (WGS) entry which is preliminary data.</text>
</comment>
<name>A0ABR0K4V1_9PEZI</name>
<dbReference type="Gene3D" id="3.20.20.300">
    <property type="entry name" value="Glycoside hydrolase, family 3, N-terminal domain"/>
    <property type="match status" value="1"/>
</dbReference>